<name>A0ABZ2YG31_9BACT</name>
<dbReference type="RefSeq" id="WP_341833864.1">
    <property type="nucleotide sequence ID" value="NZ_CP149822.1"/>
</dbReference>
<dbReference type="EMBL" id="CP149822">
    <property type="protein sequence ID" value="WZN38851.1"/>
    <property type="molecule type" value="Genomic_DNA"/>
</dbReference>
<dbReference type="Proteomes" id="UP001485459">
    <property type="component" value="Chromosome"/>
</dbReference>
<sequence>MNYLRWQIDQYLRNNVFRQQLTFGHFLKEYMERMDRPVQQIASEIDEPVALLEALMKNEILPENGIFYKLELHSNALIPAEQWNRTIFGRKRMRFIREGYLEEVARVSVRNAIGVRAWGVKKKAGHS</sequence>
<organism evidence="1 2">
    <name type="scientific">Chitinophaga pollutisoli</name>
    <dbReference type="NCBI Taxonomy" id="3133966"/>
    <lineage>
        <taxon>Bacteria</taxon>
        <taxon>Pseudomonadati</taxon>
        <taxon>Bacteroidota</taxon>
        <taxon>Chitinophagia</taxon>
        <taxon>Chitinophagales</taxon>
        <taxon>Chitinophagaceae</taxon>
        <taxon>Chitinophaga</taxon>
    </lineage>
</organism>
<evidence type="ECO:0000313" key="2">
    <source>
        <dbReference type="Proteomes" id="UP001485459"/>
    </source>
</evidence>
<keyword evidence="2" id="KW-1185">Reference proteome</keyword>
<evidence type="ECO:0000313" key="1">
    <source>
        <dbReference type="EMBL" id="WZN38851.1"/>
    </source>
</evidence>
<gene>
    <name evidence="1" type="ORF">WJU16_12645</name>
</gene>
<protein>
    <submittedName>
        <fullName evidence="1">Uncharacterized protein</fullName>
    </submittedName>
</protein>
<accession>A0ABZ2YG31</accession>
<reference evidence="2" key="1">
    <citation type="submission" date="2024-03" db="EMBL/GenBank/DDBJ databases">
        <title>Chitinophaga horti sp. nov., isolated from garden soil.</title>
        <authorList>
            <person name="Lee D.S."/>
            <person name="Han D.M."/>
            <person name="Baek J.H."/>
            <person name="Choi D.G."/>
            <person name="Jeon J.H."/>
            <person name="Jeon C.O."/>
        </authorList>
    </citation>
    <scope>NUCLEOTIDE SEQUENCE [LARGE SCALE GENOMIC DNA]</scope>
    <source>
        <strain evidence="2">GPA1</strain>
    </source>
</reference>
<proteinExistence type="predicted"/>